<dbReference type="GO" id="GO:0072354">
    <property type="term" value="F:histone H3T3 kinase activity"/>
    <property type="evidence" value="ECO:0007669"/>
    <property type="project" value="TreeGrafter"/>
</dbReference>
<dbReference type="AlphaFoldDB" id="A0A6C0DF81"/>
<organism evidence="2">
    <name type="scientific">viral metagenome</name>
    <dbReference type="NCBI Taxonomy" id="1070528"/>
    <lineage>
        <taxon>unclassified sequences</taxon>
        <taxon>metagenomes</taxon>
        <taxon>organismal metagenomes</taxon>
    </lineage>
</organism>
<dbReference type="PANTHER" id="PTHR24419">
    <property type="entry name" value="INTERLEUKIN-1 RECEPTOR-ASSOCIATED KINASE"/>
    <property type="match status" value="1"/>
</dbReference>
<name>A0A6C0DF81_9ZZZZ</name>
<accession>A0A6C0DF81</accession>
<evidence type="ECO:0000256" key="1">
    <source>
        <dbReference type="SAM" id="MobiDB-lite"/>
    </source>
</evidence>
<proteinExistence type="predicted"/>
<dbReference type="PANTHER" id="PTHR24419:SF18">
    <property type="entry name" value="SERINE_THREONINE-PROTEIN KINASE HASPIN"/>
    <property type="match status" value="1"/>
</dbReference>
<dbReference type="EMBL" id="MN739613">
    <property type="protein sequence ID" value="QHT15626.1"/>
    <property type="molecule type" value="Genomic_DNA"/>
</dbReference>
<dbReference type="GO" id="GO:0005634">
    <property type="term" value="C:nucleus"/>
    <property type="evidence" value="ECO:0007669"/>
    <property type="project" value="TreeGrafter"/>
</dbReference>
<dbReference type="InterPro" id="IPR011009">
    <property type="entry name" value="Kinase-like_dom_sf"/>
</dbReference>
<feature type="region of interest" description="Disordered" evidence="1">
    <location>
        <begin position="288"/>
        <end position="319"/>
    </location>
</feature>
<dbReference type="GO" id="GO:0035556">
    <property type="term" value="P:intracellular signal transduction"/>
    <property type="evidence" value="ECO:0007669"/>
    <property type="project" value="TreeGrafter"/>
</dbReference>
<dbReference type="GO" id="GO:0000278">
    <property type="term" value="P:mitotic cell cycle"/>
    <property type="evidence" value="ECO:0007669"/>
    <property type="project" value="TreeGrafter"/>
</dbReference>
<dbReference type="Gene3D" id="1.10.510.10">
    <property type="entry name" value="Transferase(Phosphotransferase) domain 1"/>
    <property type="match status" value="1"/>
</dbReference>
<dbReference type="GO" id="GO:0005737">
    <property type="term" value="C:cytoplasm"/>
    <property type="evidence" value="ECO:0007669"/>
    <property type="project" value="TreeGrafter"/>
</dbReference>
<feature type="compositionally biased region" description="Basic and acidic residues" evidence="1">
    <location>
        <begin position="299"/>
        <end position="308"/>
    </location>
</feature>
<evidence type="ECO:0008006" key="3">
    <source>
        <dbReference type="Google" id="ProtNLM"/>
    </source>
</evidence>
<protein>
    <recommendedName>
        <fullName evidence="3">Protein kinase domain-containing protein</fullName>
    </recommendedName>
</protein>
<dbReference type="SUPFAM" id="SSF56112">
    <property type="entry name" value="Protein kinase-like (PK-like)"/>
    <property type="match status" value="1"/>
</dbReference>
<evidence type="ECO:0000313" key="2">
    <source>
        <dbReference type="EMBL" id="QHT15626.1"/>
    </source>
</evidence>
<reference evidence="2" key="1">
    <citation type="journal article" date="2020" name="Nature">
        <title>Giant virus diversity and host interactions through global metagenomics.</title>
        <authorList>
            <person name="Schulz F."/>
            <person name="Roux S."/>
            <person name="Paez-Espino D."/>
            <person name="Jungbluth S."/>
            <person name="Walsh D.A."/>
            <person name="Denef V.J."/>
            <person name="McMahon K.D."/>
            <person name="Konstantinidis K.T."/>
            <person name="Eloe-Fadrosh E.A."/>
            <person name="Kyrpides N.C."/>
            <person name="Woyke T."/>
        </authorList>
    </citation>
    <scope>NUCLEOTIDE SEQUENCE</scope>
    <source>
        <strain evidence="2">GVMAG-M-3300023174-176</strain>
    </source>
</reference>
<sequence>MFMKQCLINLMKDPCRFEPVTDQMKEAFPHVKFLQRYHPGLDAFPLGLSDRLSAALPTRYIIQEWLDTDPSDCRKRTVKITDTSTETSLDVSTETSLDVSTETSLDVSGDTSSDVSQEATVFVKTVHLLDPIALLQNEYTMPAHPLLPLGTQSWKNTLLKLHTPTNQAYVDAVASYVLGRLREQNMTPHAALSYGSITGIADRYKFKITDEYDSYRQCRWFWKGLKTKSATLEVKRDEEDVLEDPEYMDLVQEMFICPFDDLDRVVAEEEELSVEKVEALEDSGSLHSFDFDAEEESDKSEGSEKSSDSDSSESSDGTLFDVNLNMTNMPVIMICQEAQQGTMDDLMDEEELHGNVRDSVSWDQMWIAWTFQIVAALSFLQKHIAFTHNDLHTNNIVWRTTEQTHLYYRAHDGTTFKVPTYGRIFSLIDFGRAIFRIQGELWISDDHWPEHDAGGQYNFGPFYELDSPKVSPNPSFDLCRLAISMLEGLYDEHPNRKKGSSTILSQEGSWKVHETVSPLFNLLWTWTLNDDGETLFEDRHGNEKFPGFDLYIEIAHKVHDAVPKDQVRRPVFESFRYKGKVGSDTTVYSI</sequence>